<keyword evidence="4 5" id="KW-0720">Serine protease</keyword>
<dbReference type="Pfam" id="PF05922">
    <property type="entry name" value="Inhibitor_I9"/>
    <property type="match status" value="1"/>
</dbReference>
<dbReference type="InterPro" id="IPR000209">
    <property type="entry name" value="Peptidase_S8/S53_dom"/>
</dbReference>
<dbReference type="InterPro" id="IPR037045">
    <property type="entry name" value="S8pro/Inhibitor_I9_sf"/>
</dbReference>
<proteinExistence type="inferred from homology"/>
<dbReference type="Gene3D" id="3.30.70.80">
    <property type="entry name" value="Peptidase S8 propeptide/proteinase inhibitor I9"/>
    <property type="match status" value="1"/>
</dbReference>
<dbReference type="OrthoDB" id="206201at2759"/>
<evidence type="ECO:0000256" key="4">
    <source>
        <dbReference type="ARBA" id="ARBA00022825"/>
    </source>
</evidence>
<dbReference type="EMBL" id="CP058610">
    <property type="protein sequence ID" value="QLG74419.1"/>
    <property type="molecule type" value="Genomic_DNA"/>
</dbReference>
<dbReference type="PRINTS" id="PR00723">
    <property type="entry name" value="SUBTILISIN"/>
</dbReference>
<dbReference type="InterPro" id="IPR034193">
    <property type="entry name" value="PCSK9_ProteinaseK-like"/>
</dbReference>
<keyword evidence="2 5" id="KW-0645">Protease</keyword>
<dbReference type="PROSITE" id="PS51892">
    <property type="entry name" value="SUBTILASE"/>
    <property type="match status" value="1"/>
</dbReference>
<feature type="signal peptide" evidence="8">
    <location>
        <begin position="1"/>
        <end position="19"/>
    </location>
</feature>
<evidence type="ECO:0000256" key="8">
    <source>
        <dbReference type="SAM" id="SignalP"/>
    </source>
</evidence>
<dbReference type="SUPFAM" id="SSF54897">
    <property type="entry name" value="Protease propeptides/inhibitors"/>
    <property type="match status" value="1"/>
</dbReference>
<accession>A0A7H9B8U8</accession>
<dbReference type="RefSeq" id="XP_037146144.1">
    <property type="nucleotide sequence ID" value="XM_037290249.1"/>
</dbReference>
<evidence type="ECO:0000313" key="11">
    <source>
        <dbReference type="EMBL" id="QLG74419.1"/>
    </source>
</evidence>
<comment type="similarity">
    <text evidence="1 5 6">Belongs to the peptidase S8 family.</text>
</comment>
<evidence type="ECO:0000256" key="3">
    <source>
        <dbReference type="ARBA" id="ARBA00022801"/>
    </source>
</evidence>
<feature type="domain" description="Inhibitor I9" evidence="10">
    <location>
        <begin position="97"/>
        <end position="193"/>
    </location>
</feature>
<dbReference type="Pfam" id="PF00082">
    <property type="entry name" value="Peptidase_S8"/>
    <property type="match status" value="1"/>
</dbReference>
<dbReference type="Proteomes" id="UP000509704">
    <property type="component" value="Chromosome 7"/>
</dbReference>
<organism evidence="11 12">
    <name type="scientific">Zygotorulaspora mrakii</name>
    <name type="common">Zygosaccharomyces mrakii</name>
    <dbReference type="NCBI Taxonomy" id="42260"/>
    <lineage>
        <taxon>Eukaryota</taxon>
        <taxon>Fungi</taxon>
        <taxon>Dikarya</taxon>
        <taxon>Ascomycota</taxon>
        <taxon>Saccharomycotina</taxon>
        <taxon>Saccharomycetes</taxon>
        <taxon>Saccharomycetales</taxon>
        <taxon>Saccharomycetaceae</taxon>
        <taxon>Zygotorulaspora</taxon>
    </lineage>
</organism>
<evidence type="ECO:0000256" key="5">
    <source>
        <dbReference type="PROSITE-ProRule" id="PRU01240"/>
    </source>
</evidence>
<evidence type="ECO:0000256" key="6">
    <source>
        <dbReference type="RuleBase" id="RU003355"/>
    </source>
</evidence>
<dbReference type="AlphaFoldDB" id="A0A7H9B8U8"/>
<dbReference type="Gene3D" id="3.40.50.200">
    <property type="entry name" value="Peptidase S8/S53 domain"/>
    <property type="match status" value="1"/>
</dbReference>
<feature type="active site" description="Charge relay system" evidence="5">
    <location>
        <position position="434"/>
    </location>
</feature>
<keyword evidence="12" id="KW-1185">Reference proteome</keyword>
<dbReference type="PROSITE" id="PS00137">
    <property type="entry name" value="SUBTILASE_HIS"/>
    <property type="match status" value="1"/>
</dbReference>
<feature type="active site" description="Charge relay system" evidence="5">
    <location>
        <position position="272"/>
    </location>
</feature>
<dbReference type="KEGG" id="zmk:HG535_0G03020"/>
<dbReference type="FunFam" id="3.30.70.80:FF:000011">
    <property type="entry name" value="Vacuolar protease B"/>
    <property type="match status" value="1"/>
</dbReference>
<evidence type="ECO:0000313" key="12">
    <source>
        <dbReference type="Proteomes" id="UP000509704"/>
    </source>
</evidence>
<evidence type="ECO:0000259" key="10">
    <source>
        <dbReference type="Pfam" id="PF05922"/>
    </source>
</evidence>
<evidence type="ECO:0008006" key="13">
    <source>
        <dbReference type="Google" id="ProtNLM"/>
    </source>
</evidence>
<dbReference type="GO" id="GO:0006508">
    <property type="term" value="P:proteolysis"/>
    <property type="evidence" value="ECO:0007669"/>
    <property type="project" value="UniProtKB-KW"/>
</dbReference>
<dbReference type="InterPro" id="IPR036852">
    <property type="entry name" value="Peptidase_S8/S53_dom_sf"/>
</dbReference>
<dbReference type="InterPro" id="IPR023827">
    <property type="entry name" value="Peptidase_S8_Asp-AS"/>
</dbReference>
<feature type="domain" description="Peptidase S8/S53" evidence="9">
    <location>
        <begin position="231"/>
        <end position="479"/>
    </location>
</feature>
<dbReference type="CDD" id="cd04077">
    <property type="entry name" value="Peptidases_S8_PCSK9_ProteinaseK_like"/>
    <property type="match status" value="1"/>
</dbReference>
<dbReference type="PROSITE" id="PS00136">
    <property type="entry name" value="SUBTILASE_ASP"/>
    <property type="match status" value="1"/>
</dbReference>
<dbReference type="InterPro" id="IPR023828">
    <property type="entry name" value="Peptidase_S8_Ser-AS"/>
</dbReference>
<feature type="chain" id="PRO_5028849226" description="Peptidase S8/S53 domain-containing protein" evidence="8">
    <location>
        <begin position="20"/>
        <end position="552"/>
    </location>
</feature>
<protein>
    <recommendedName>
        <fullName evidence="13">Peptidase S8/S53 domain-containing protein</fullName>
    </recommendedName>
</protein>
<dbReference type="PROSITE" id="PS00138">
    <property type="entry name" value="SUBTILASE_SER"/>
    <property type="match status" value="1"/>
</dbReference>
<dbReference type="GO" id="GO:0004252">
    <property type="term" value="F:serine-type endopeptidase activity"/>
    <property type="evidence" value="ECO:0007669"/>
    <property type="project" value="UniProtKB-UniRule"/>
</dbReference>
<evidence type="ECO:0000259" key="9">
    <source>
        <dbReference type="Pfam" id="PF00082"/>
    </source>
</evidence>
<gene>
    <name evidence="11" type="ORF">HG535_0G03020</name>
</gene>
<dbReference type="PANTHER" id="PTHR43806">
    <property type="entry name" value="PEPTIDASE S8"/>
    <property type="match status" value="1"/>
</dbReference>
<dbReference type="FunFam" id="3.40.50.200:FF:000007">
    <property type="entry name" value="Subtilisin-like serine protease"/>
    <property type="match status" value="1"/>
</dbReference>
<feature type="region of interest" description="Disordered" evidence="7">
    <location>
        <begin position="34"/>
        <end position="63"/>
    </location>
</feature>
<dbReference type="InterPro" id="IPR015500">
    <property type="entry name" value="Peptidase_S8_subtilisin-rel"/>
</dbReference>
<name>A0A7H9B8U8_ZYGMR</name>
<dbReference type="PANTHER" id="PTHR43806:SF11">
    <property type="entry name" value="CEREVISIN-RELATED"/>
    <property type="match status" value="1"/>
</dbReference>
<dbReference type="SUPFAM" id="SSF52743">
    <property type="entry name" value="Subtilisin-like"/>
    <property type="match status" value="1"/>
</dbReference>
<dbReference type="InterPro" id="IPR010259">
    <property type="entry name" value="S8pro/Inhibitor_I9"/>
</dbReference>
<evidence type="ECO:0000256" key="7">
    <source>
        <dbReference type="SAM" id="MobiDB-lite"/>
    </source>
</evidence>
<evidence type="ECO:0000256" key="1">
    <source>
        <dbReference type="ARBA" id="ARBA00011073"/>
    </source>
</evidence>
<feature type="active site" description="Charge relay system" evidence="5">
    <location>
        <position position="240"/>
    </location>
</feature>
<dbReference type="InterPro" id="IPR050131">
    <property type="entry name" value="Peptidase_S8_subtilisin-like"/>
</dbReference>
<dbReference type="GeneID" id="59238202"/>
<dbReference type="GO" id="GO:0030435">
    <property type="term" value="P:sporulation resulting in formation of a cellular spore"/>
    <property type="evidence" value="ECO:0007669"/>
    <property type="project" value="UniProtKB-ARBA"/>
</dbReference>
<evidence type="ECO:0000256" key="2">
    <source>
        <dbReference type="ARBA" id="ARBA00022670"/>
    </source>
</evidence>
<sequence length="552" mass="58721">MKLETTIFPLAALATVGSSLVIPGMKSHEGGKMPCHRSKGNGNAGELQVEGGLSNEVGKETESDNEIELEVAETVAEELEAPLVAVNVAAKNLIPNRYIIVFKKHVGLEEVAFHKEIVEQAQLKSAAELADSDPFFAATSDVEFSNSLVGGIKDSFDIGGLLSGYFGYFTEPVIELIRKSPFVEFVEQDSLVHSNDFDTQNGAPWGLSRISHRERLNLGSFNKYLYDDQGGKGVTAYVIDTGINVKHNDFEGRAKWGKTVPANDEDIDGNGHGTHCAGTIASRHYGVAKQAEVVAVKVLRSNGSGSMSDVIKGVEFAAQSHQKAAKENKKGFKGSTANMSLGGGKSPALDLAVNAAVAAGIHFAVAAGNENQDACSTSPASAEGPITVGASTLSDDRAYFSNWGKCVDIFAPGLNVLSTYIGSDDATATLSGTSMASPHVAGLLSYLLALQPGKESSFYNSGSDSISPEQMKKRLVSYSTKDILDDLPTDTPNVLIFNGGGQDLSDFWGGKSLEANSRAENIDIGHMEDILESKTDDIFDEIRSIMDRLNII</sequence>
<keyword evidence="3 5" id="KW-0378">Hydrolase</keyword>
<dbReference type="InterPro" id="IPR022398">
    <property type="entry name" value="Peptidase_S8_His-AS"/>
</dbReference>
<reference evidence="11 12" key="1">
    <citation type="submission" date="2020-07" db="EMBL/GenBank/DDBJ databases">
        <title>The yeast mating-type switching endonuclease HO is a domesticated member of an unorthodox homing genetic element family.</title>
        <authorList>
            <person name="Coughlan A.Y."/>
            <person name="Lombardi L."/>
            <person name="Braun-Galleani S."/>
            <person name="Martos A.R."/>
            <person name="Galeote V."/>
            <person name="Bigey F."/>
            <person name="Dequin S."/>
            <person name="Byrne K.P."/>
            <person name="Wolfe K.H."/>
        </authorList>
    </citation>
    <scope>NUCLEOTIDE SEQUENCE [LARGE SCALE GENOMIC DNA]</scope>
    <source>
        <strain evidence="11 12">NRRL Y-6702</strain>
    </source>
</reference>
<keyword evidence="8" id="KW-0732">Signal</keyword>